<accession>A0A0D5YQG0</accession>
<name>A0A0D5YQG0_9FLAO</name>
<evidence type="ECO:0000313" key="3">
    <source>
        <dbReference type="Proteomes" id="UP000032726"/>
    </source>
</evidence>
<proteinExistence type="predicted"/>
<dbReference type="EMBL" id="CP011071">
    <property type="protein sequence ID" value="AKA34076.1"/>
    <property type="molecule type" value="Genomic_DNA"/>
</dbReference>
<sequence>MKAIITIILVVFFGTFAFAQDAKTEVKVDTFEMGVVLSENVSEVSFEIEINNDNETARLYKFKNSRVKKALVFATKRSASKLA</sequence>
<feature type="chain" id="PRO_5002299892" evidence="1">
    <location>
        <begin position="20"/>
        <end position="83"/>
    </location>
</feature>
<dbReference type="Proteomes" id="UP000032726">
    <property type="component" value="Chromosome"/>
</dbReference>
<gene>
    <name evidence="2" type="ORF">VC82_395</name>
</gene>
<dbReference type="HOGENOM" id="CLU_172382_0_0_10"/>
<keyword evidence="3" id="KW-1185">Reference proteome</keyword>
<evidence type="ECO:0000313" key="2">
    <source>
        <dbReference type="EMBL" id="AKA34076.1"/>
    </source>
</evidence>
<dbReference type="RefSeq" id="WP_045800885.1">
    <property type="nucleotide sequence ID" value="NZ_CP011071.1"/>
</dbReference>
<dbReference type="OrthoDB" id="1179532at2"/>
<protein>
    <submittedName>
        <fullName evidence="2">Uncharacterized protein</fullName>
    </submittedName>
</protein>
<evidence type="ECO:0000256" key="1">
    <source>
        <dbReference type="SAM" id="SignalP"/>
    </source>
</evidence>
<dbReference type="PATRIC" id="fig|516051.4.peg.409"/>
<feature type="signal peptide" evidence="1">
    <location>
        <begin position="1"/>
        <end position="19"/>
    </location>
</feature>
<reference evidence="2 3" key="1">
    <citation type="submission" date="2015-03" db="EMBL/GenBank/DDBJ databases">
        <title>Complete genome sequence of Muricauda lutaonensis CC-HSB-11T, isolated from a coastal hot spring.</title>
        <authorList>
            <person name="Kim K.M."/>
        </authorList>
    </citation>
    <scope>NUCLEOTIDE SEQUENCE [LARGE SCALE GENOMIC DNA]</scope>
    <source>
        <strain evidence="2 3">CC-HSB-11</strain>
    </source>
</reference>
<dbReference type="AlphaFoldDB" id="A0A0D5YQG0"/>
<dbReference type="KEGG" id="mlt:VC82_395"/>
<keyword evidence="1" id="KW-0732">Signal</keyword>
<organism evidence="2 3">
    <name type="scientific">Flagellimonas lutaonensis</name>
    <dbReference type="NCBI Taxonomy" id="516051"/>
    <lineage>
        <taxon>Bacteria</taxon>
        <taxon>Pseudomonadati</taxon>
        <taxon>Bacteroidota</taxon>
        <taxon>Flavobacteriia</taxon>
        <taxon>Flavobacteriales</taxon>
        <taxon>Flavobacteriaceae</taxon>
        <taxon>Flagellimonas</taxon>
    </lineage>
</organism>